<protein>
    <submittedName>
        <fullName evidence="2">Ubiquitin domain-containing protein ubfd1</fullName>
    </submittedName>
</protein>
<dbReference type="PROSITE" id="PS50053">
    <property type="entry name" value="UBIQUITIN_2"/>
    <property type="match status" value="1"/>
</dbReference>
<comment type="caution">
    <text evidence="2">The sequence shown here is derived from an EMBL/GenBank/DDBJ whole genome shotgun (WGS) entry which is preliminary data.</text>
</comment>
<proteinExistence type="predicted"/>
<dbReference type="InterPro" id="IPR000626">
    <property type="entry name" value="Ubiquitin-like_dom"/>
</dbReference>
<dbReference type="Proteomes" id="UP001146793">
    <property type="component" value="Unassembled WGS sequence"/>
</dbReference>
<dbReference type="GO" id="GO:0003723">
    <property type="term" value="F:RNA binding"/>
    <property type="evidence" value="ECO:0007669"/>
    <property type="project" value="TreeGrafter"/>
</dbReference>
<dbReference type="SMART" id="SM00213">
    <property type="entry name" value="UBQ"/>
    <property type="match status" value="1"/>
</dbReference>
<evidence type="ECO:0000313" key="3">
    <source>
        <dbReference type="Proteomes" id="UP001146793"/>
    </source>
</evidence>
<sequence>MSLLDTNNQITFTLKYKKQYHVLTMELDDTIGDLKSIAEEKTQVPKSLQKLIYNRIQKNDHKTLKQARLRNKAKVLLIGNSLQEIAKTNLTPIEKDVEDQSSWKVDSEKNTEFCNLQIHKKILNKRQPGVTFPQKYKGKHLRLPKRSIRDVWNEDGQRVQLTFKVNHDQLYIRSFGQKLVVKLDLIKDFYSQEIENYDGYSYFGLQTGYTTKSILWFYYVPSHYIRGIRNAILGDWKI</sequence>
<dbReference type="SUPFAM" id="SSF54236">
    <property type="entry name" value="Ubiquitin-like"/>
    <property type="match status" value="1"/>
</dbReference>
<gene>
    <name evidence="2" type="ORF">M0812_30208</name>
</gene>
<evidence type="ECO:0000313" key="2">
    <source>
        <dbReference type="EMBL" id="KAJ3423674.1"/>
    </source>
</evidence>
<accession>A0AAV7Y2B0</accession>
<reference evidence="2" key="1">
    <citation type="submission" date="2022-08" db="EMBL/GenBank/DDBJ databases">
        <title>Novel sulphate-reducing endosymbionts in the free-living metamonad Anaeramoeba.</title>
        <authorList>
            <person name="Jerlstrom-Hultqvist J."/>
            <person name="Cepicka I."/>
            <person name="Gallot-Lavallee L."/>
            <person name="Salas-Leiva D."/>
            <person name="Curtis B.A."/>
            <person name="Zahonova K."/>
            <person name="Pipaliya S."/>
            <person name="Dacks J."/>
            <person name="Roger A.J."/>
        </authorList>
    </citation>
    <scope>NUCLEOTIDE SEQUENCE</scope>
    <source>
        <strain evidence="2">Busselton2</strain>
    </source>
</reference>
<dbReference type="Pfam" id="PF00240">
    <property type="entry name" value="ubiquitin"/>
    <property type="match status" value="1"/>
</dbReference>
<feature type="domain" description="Ubiquitin-like" evidence="1">
    <location>
        <begin position="10"/>
        <end position="78"/>
    </location>
</feature>
<dbReference type="GO" id="GO:0045296">
    <property type="term" value="F:cadherin binding"/>
    <property type="evidence" value="ECO:0007669"/>
    <property type="project" value="TreeGrafter"/>
</dbReference>
<dbReference type="PANTHER" id="PTHR16470:SF0">
    <property type="entry name" value="UBIQUITIN DOMAIN-CONTAINING PROTEIN UBFD1"/>
    <property type="match status" value="1"/>
</dbReference>
<dbReference type="InterPro" id="IPR057455">
    <property type="entry name" value="UBFD1_C"/>
</dbReference>
<dbReference type="Gene3D" id="3.10.20.90">
    <property type="entry name" value="Phosphatidylinositol 3-kinase Catalytic Subunit, Chain A, domain 1"/>
    <property type="match status" value="1"/>
</dbReference>
<organism evidence="2 3">
    <name type="scientific">Anaeramoeba flamelloides</name>
    <dbReference type="NCBI Taxonomy" id="1746091"/>
    <lineage>
        <taxon>Eukaryota</taxon>
        <taxon>Metamonada</taxon>
        <taxon>Anaeramoebidae</taxon>
        <taxon>Anaeramoeba</taxon>
    </lineage>
</organism>
<dbReference type="AlphaFoldDB" id="A0AAV7Y2B0"/>
<dbReference type="InterPro" id="IPR039120">
    <property type="entry name" value="UBFD1"/>
</dbReference>
<dbReference type="PANTHER" id="PTHR16470">
    <property type="entry name" value="UBIQUITIN DOMAIN-CONTAINING PROTEIN UBFD1"/>
    <property type="match status" value="1"/>
</dbReference>
<name>A0AAV7Y2B0_9EUKA</name>
<dbReference type="Pfam" id="PF25343">
    <property type="entry name" value="PH_UBFD1_C"/>
    <property type="match status" value="1"/>
</dbReference>
<dbReference type="InterPro" id="IPR029071">
    <property type="entry name" value="Ubiquitin-like_domsf"/>
</dbReference>
<dbReference type="EMBL" id="JANTQA010000076">
    <property type="protein sequence ID" value="KAJ3423674.1"/>
    <property type="molecule type" value="Genomic_DNA"/>
</dbReference>
<evidence type="ECO:0000259" key="1">
    <source>
        <dbReference type="PROSITE" id="PS50053"/>
    </source>
</evidence>